<gene>
    <name evidence="2" type="ORF">JBS370_LOCUS7543</name>
    <name evidence="1" type="ORF">ZHD862_LOCUS20361</name>
</gene>
<proteinExistence type="predicted"/>
<evidence type="ECO:0000313" key="2">
    <source>
        <dbReference type="EMBL" id="CAF3671128.1"/>
    </source>
</evidence>
<dbReference type="AlphaFoldDB" id="A0A814SZZ1"/>
<organism evidence="1 3">
    <name type="scientific">Rotaria sordida</name>
    <dbReference type="NCBI Taxonomy" id="392033"/>
    <lineage>
        <taxon>Eukaryota</taxon>
        <taxon>Metazoa</taxon>
        <taxon>Spiralia</taxon>
        <taxon>Gnathifera</taxon>
        <taxon>Rotifera</taxon>
        <taxon>Eurotatoria</taxon>
        <taxon>Bdelloidea</taxon>
        <taxon>Philodinida</taxon>
        <taxon>Philodinidae</taxon>
        <taxon>Rotaria</taxon>
    </lineage>
</organism>
<evidence type="ECO:0000313" key="3">
    <source>
        <dbReference type="Proteomes" id="UP000663864"/>
    </source>
</evidence>
<name>A0A814SZZ1_9BILA</name>
<protein>
    <submittedName>
        <fullName evidence="1">Uncharacterized protein</fullName>
    </submittedName>
</protein>
<dbReference type="Proteomes" id="UP000663836">
    <property type="component" value="Unassembled WGS sequence"/>
</dbReference>
<dbReference type="EMBL" id="CAJOBD010000451">
    <property type="protein sequence ID" value="CAF3671128.1"/>
    <property type="molecule type" value="Genomic_DNA"/>
</dbReference>
<accession>A0A814SZZ1</accession>
<sequence>MGSSNELFSVVDDVVDYCQNPSQVLPCNARQYLVCPHCSFHLCFEHGEQHQKQIQNETFFLHNQAKSLEKTLNEYKPIQIIIEEVFNSLNEWKQKMHNVIDQYSEQVKMHIEQAQNRLNDQWIIAKDEYVQMLHNSVIEPIDKLLNAPKQIHPDEVRQVHTRLINVQSQITNLLTYRDLLRINFDACSLGGNINISRGHFPSPTMVSLIPSSLQSSNSFENIPHLDRINLLYRFDMLSTDTSALGVSSYRMSNSTQIFVTWIKPSTLVIFDAEQGMIKRVDVEPSFITINDIVWCDYLNVFLISGAALHTFDVINNDVKEIFTSENPQIWSITTHKTSLFVCYAMGESPLIEHRSLPSFRIIQTYTRSRLLPTNSPSIVEIARCIRTNGHHIAMTIRNLTTYEWRVDIFNFHMQRLFQGEILGHAAYSDYWCCLLTPYRSYWWLVMNNTSEQETLTLIDKQARIKQQIQHEGYNICVLQGERRFVTKDQHGLAVYRF</sequence>
<reference evidence="1" key="1">
    <citation type="submission" date="2021-02" db="EMBL/GenBank/DDBJ databases">
        <authorList>
            <person name="Nowell W R."/>
        </authorList>
    </citation>
    <scope>NUCLEOTIDE SEQUENCE</scope>
</reference>
<comment type="caution">
    <text evidence="1">The sequence shown here is derived from an EMBL/GenBank/DDBJ whole genome shotgun (WGS) entry which is preliminary data.</text>
</comment>
<evidence type="ECO:0000313" key="1">
    <source>
        <dbReference type="EMBL" id="CAF1154809.1"/>
    </source>
</evidence>
<dbReference type="Proteomes" id="UP000663864">
    <property type="component" value="Unassembled WGS sequence"/>
</dbReference>
<dbReference type="SUPFAM" id="SSF69322">
    <property type="entry name" value="Tricorn protease domain 2"/>
    <property type="match status" value="1"/>
</dbReference>
<dbReference type="EMBL" id="CAJNOT010001154">
    <property type="protein sequence ID" value="CAF1154809.1"/>
    <property type="molecule type" value="Genomic_DNA"/>
</dbReference>